<evidence type="ECO:0000313" key="2">
    <source>
        <dbReference type="Proteomes" id="UP000284283"/>
    </source>
</evidence>
<dbReference type="AlphaFoldDB" id="A0AAE8F7I0"/>
<dbReference type="Proteomes" id="UP000284283">
    <property type="component" value="Unassembled WGS sequence"/>
</dbReference>
<dbReference type="KEGG" id="xva:C7V42_06185"/>
<proteinExistence type="predicted"/>
<organism evidence="1 2">
    <name type="scientific">Xanthomonas vasicola pv. vasculorum</name>
    <dbReference type="NCBI Taxonomy" id="325776"/>
    <lineage>
        <taxon>Bacteria</taxon>
        <taxon>Pseudomonadati</taxon>
        <taxon>Pseudomonadota</taxon>
        <taxon>Gammaproteobacteria</taxon>
        <taxon>Lysobacterales</taxon>
        <taxon>Lysobacteraceae</taxon>
        <taxon>Xanthomonas</taxon>
    </lineage>
</organism>
<name>A0AAE8F7I0_XANVA</name>
<sequence length="167" mass="17403">MVGAGLVFAYGGKTFYKNSLQAGSAADPRYHESVALGGAKTMLGAAAAYGGLKAIEYLANGYIRAQARGQKGQRARELGTTEACLDAALEMVSTPDADNPGPDMNVGEQIALARDLMHLITVERSRLPPDLWNAASGVGGDAHRLVTQLLQAARARAVEEASTSSAN</sequence>
<dbReference type="NCBIfam" id="NF041409">
    <property type="entry name" value="XopAV"/>
    <property type="match status" value="1"/>
</dbReference>
<evidence type="ECO:0000313" key="1">
    <source>
        <dbReference type="EMBL" id="RNL03207.1"/>
    </source>
</evidence>
<protein>
    <submittedName>
        <fullName evidence="1">Uncharacterized protein</fullName>
    </submittedName>
</protein>
<gene>
    <name evidence="1" type="ORF">C9386_08720</name>
</gene>
<dbReference type="EMBL" id="PYTT01000083">
    <property type="protein sequence ID" value="RNL03207.1"/>
    <property type="molecule type" value="Genomic_DNA"/>
</dbReference>
<accession>A0AAE8F7I0</accession>
<reference evidence="1 2" key="1">
    <citation type="submission" date="2018-03" db="EMBL/GenBank/DDBJ databases">
        <authorList>
            <person name="Wu G."/>
        </authorList>
    </citation>
    <scope>NUCLEOTIDE SEQUENCE [LARGE SCALE GENOMIC DNA]</scope>
    <source>
        <strain evidence="1 2">SAM-118</strain>
    </source>
</reference>
<comment type="caution">
    <text evidence="1">The sequence shown here is derived from an EMBL/GenBank/DDBJ whole genome shotgun (WGS) entry which is preliminary data.</text>
</comment>